<evidence type="ECO:0000313" key="2">
    <source>
        <dbReference type="Proteomes" id="UP001178507"/>
    </source>
</evidence>
<sequence>MEAAELRAVLKLGPTQEMAMPARAGVFGQAVVSSSSIWKGDGTEPTFSCIFVQIWQGAELCGLVKLVLPQLKADALQNINCGGVEKLLEAHLDIQAVATDRRVGKVEVLMQAGLQPILLAMETSNVQSEQREEDRVSGLLLLACHLEELDSELALTEATLRSCAPSLTSREAVAISQAFEGPEAWAALMATLQAVQRSADGLVAEVGDECASVGLDFLDVAAPIKLQRQDMARILRIRGVQLGWNTLESVFQSLCTDSALPAAHFTRLFRCCAERRTARVAKLRHLEAQVLEEYRRNQCSDATFVSAYSKSDGTLDLLGLTVLLRSLGPFLRQDVEALAEYLLQKLGALGARTGSVAALAVQQWLHPGDLSERDGTNKAKDKATGWAEHITEDQREMKEENRNLGEVNDRVISFGETVREEVLQQMLVGAQSLDKAPEEAQRPSRGRYQGASARQAVPLSSFSKKAQATVQLSKPLHRDDCHKLEEVLSRSLELGLDRLGVIGAEEGALRICVQIQPPQWEGEVTAEAAMRRLAAQLEDSTLSLGALGRYFT</sequence>
<organism evidence="1 2">
    <name type="scientific">Effrenium voratum</name>
    <dbReference type="NCBI Taxonomy" id="2562239"/>
    <lineage>
        <taxon>Eukaryota</taxon>
        <taxon>Sar</taxon>
        <taxon>Alveolata</taxon>
        <taxon>Dinophyceae</taxon>
        <taxon>Suessiales</taxon>
        <taxon>Symbiodiniaceae</taxon>
        <taxon>Effrenium</taxon>
    </lineage>
</organism>
<comment type="caution">
    <text evidence="1">The sequence shown here is derived from an EMBL/GenBank/DDBJ whole genome shotgun (WGS) entry which is preliminary data.</text>
</comment>
<evidence type="ECO:0000313" key="1">
    <source>
        <dbReference type="EMBL" id="CAJ1398306.1"/>
    </source>
</evidence>
<protein>
    <submittedName>
        <fullName evidence="1">Uncharacterized protein</fullName>
    </submittedName>
</protein>
<gene>
    <name evidence="1" type="ORF">EVOR1521_LOCUS22125</name>
</gene>
<reference evidence="1" key="1">
    <citation type="submission" date="2023-08" db="EMBL/GenBank/DDBJ databases">
        <authorList>
            <person name="Chen Y."/>
            <person name="Shah S."/>
            <person name="Dougan E. K."/>
            <person name="Thang M."/>
            <person name="Chan C."/>
        </authorList>
    </citation>
    <scope>NUCLEOTIDE SEQUENCE</scope>
</reference>
<dbReference type="AlphaFoldDB" id="A0AA36J317"/>
<proteinExistence type="predicted"/>
<keyword evidence="2" id="KW-1185">Reference proteome</keyword>
<dbReference type="Proteomes" id="UP001178507">
    <property type="component" value="Unassembled WGS sequence"/>
</dbReference>
<accession>A0AA36J317</accession>
<dbReference type="EMBL" id="CAUJNA010003295">
    <property type="protein sequence ID" value="CAJ1398306.1"/>
    <property type="molecule type" value="Genomic_DNA"/>
</dbReference>
<name>A0AA36J317_9DINO</name>